<evidence type="ECO:0000256" key="7">
    <source>
        <dbReference type="ARBA" id="ARBA00022840"/>
    </source>
</evidence>
<dbReference type="EMBL" id="JAEHOC010000006">
    <property type="protein sequence ID" value="KAG2441183.1"/>
    <property type="molecule type" value="Genomic_DNA"/>
</dbReference>
<dbReference type="InterPro" id="IPR000756">
    <property type="entry name" value="Diacylglycerol_kin_accessory"/>
</dbReference>
<dbReference type="GO" id="GO:0004143">
    <property type="term" value="F:ATP-dependent diacylglycerol kinase activity"/>
    <property type="evidence" value="ECO:0007669"/>
    <property type="project" value="UniProtKB-EC"/>
</dbReference>
<evidence type="ECO:0000256" key="4">
    <source>
        <dbReference type="ARBA" id="ARBA00022741"/>
    </source>
</evidence>
<feature type="region of interest" description="Disordered" evidence="10">
    <location>
        <begin position="193"/>
        <end position="280"/>
    </location>
</feature>
<evidence type="ECO:0000256" key="1">
    <source>
        <dbReference type="ARBA" id="ARBA00004370"/>
    </source>
</evidence>
<comment type="similarity">
    <text evidence="2 9">Belongs to the eukaryotic diacylglycerol kinase family.</text>
</comment>
<evidence type="ECO:0000256" key="6">
    <source>
        <dbReference type="ARBA" id="ARBA00022777"/>
    </source>
</evidence>
<dbReference type="Proteomes" id="UP000650467">
    <property type="component" value="Unassembled WGS sequence"/>
</dbReference>
<evidence type="ECO:0000256" key="5">
    <source>
        <dbReference type="ARBA" id="ARBA00022771"/>
    </source>
</evidence>
<dbReference type="GO" id="GO:0005524">
    <property type="term" value="F:ATP binding"/>
    <property type="evidence" value="ECO:0007669"/>
    <property type="project" value="UniProtKB-KW"/>
</dbReference>
<evidence type="ECO:0000313" key="12">
    <source>
        <dbReference type="EMBL" id="KAG2441183.1"/>
    </source>
</evidence>
<proteinExistence type="inferred from homology"/>
<comment type="catalytic activity">
    <reaction evidence="9">
        <text>a 1,2-diacyl-sn-glycerol + ATP = a 1,2-diacyl-sn-glycero-3-phosphate + ADP + H(+)</text>
        <dbReference type="Rhea" id="RHEA:10272"/>
        <dbReference type="ChEBI" id="CHEBI:15378"/>
        <dbReference type="ChEBI" id="CHEBI:17815"/>
        <dbReference type="ChEBI" id="CHEBI:30616"/>
        <dbReference type="ChEBI" id="CHEBI:58608"/>
        <dbReference type="ChEBI" id="CHEBI:456216"/>
        <dbReference type="EC" id="2.7.1.107"/>
    </reaction>
</comment>
<keyword evidence="8" id="KW-0472">Membrane</keyword>
<dbReference type="Pfam" id="PF00781">
    <property type="entry name" value="DAGK_cat"/>
    <property type="match status" value="2"/>
</dbReference>
<dbReference type="GO" id="GO:0016020">
    <property type="term" value="C:membrane"/>
    <property type="evidence" value="ECO:0007669"/>
    <property type="project" value="UniProtKB-SubCell"/>
</dbReference>
<keyword evidence="13" id="KW-1185">Reference proteome</keyword>
<sequence length="1065" mass="108678">MLPAVPLPHDWRPAGTTLDLILPPADTELLVMANNAAGVAPAGATAAGVISAAGAAAASTSHGPSCLCIYCGEPCEVGLLAVEPVWRCSGCRRFAHVQCWSALHPGILSAATRAALAGQSLDADDVLASPRPASKWEAAAAWHQPLPLASSSGVADGGLLHVTHSGGLGPQGEGPLGVLAAGARSSASLRMLDSLGSSSPAQSPPSRARSTRGGAGAGAGSRRTSADHHHHQHPTLGHAHTLPPPHAPPLEQAMAFQRSAEHPQPSDTHVAPGGSAVNGDTRLHQHPTQQAPAGLWRQAHSSPGVVLGAGTGGLGWVAGRAGAGGGGGGGGAWDSERLAHLDCCDPQSSLGALGAMVLPPTAVLPVQAGGGRGPSNGGGDAGPHRPVAGIDLAADSTQSAHLTHGAHVVTQRGAGSADGDGVLPGVAGAAASGTSRSRKKLRLALRQAQKWYRSHAGVWHLSAPADAAAPDRWRNFRIGALPPGCKPILVCINPRSGPQVGEQLRRQLLQLLHPLQIVDLSRELPGPALRCWWGVPGLRVLAVGGDGTVGWVLGEMDTLAEQMAAAAAAAAGSSRGREVLHRDRQSRDGGALVAMPAGNGAAHTAGMVQPHSADPLAAVEAGIGLGSRESPPPPPVAVLPLGTGNDLARVLGWGGGLAALDARGGVAAVLAEVASAACVALDRWQLSIAPSHPEAVKQGRSFLPRRRAPADGKKAAPTQFKVFNNYLGVGIDSWCCLEFHRLRERYPGWFKSQLGNRAWYTGVGARDLLARSCVDLPNRLTLVCDGVEVALPPNTQGILLLNIASYMGGVDLWGNGVWRQDHAQEPHMQEPAAAVSPDSASRYLHRNATTPGYHTSVGGGPTLPPATSTAGTSGHTSARLSVDGRPSQPQHRVPVAAVPTAAVRASASSASLAGASGATGAASYATVLRRQAALGEATERPQSSSDGVLEVIMITGAVQLGQLTVGLARATRLCQCRSAVITSRTELPMQVDGEPWMQPPAAMAVDLKGSATMLRRLDLSNATQRLAAVVAEVLDAAAVRGTISLAQRVALGADMGQRLGAPHPV</sequence>
<evidence type="ECO:0000256" key="9">
    <source>
        <dbReference type="RuleBase" id="RU361128"/>
    </source>
</evidence>
<evidence type="ECO:0000259" key="11">
    <source>
        <dbReference type="PROSITE" id="PS50146"/>
    </source>
</evidence>
<dbReference type="SMART" id="SM00046">
    <property type="entry name" value="DAGKc"/>
    <property type="match status" value="1"/>
</dbReference>
<dbReference type="Pfam" id="PF00609">
    <property type="entry name" value="DAGK_acc"/>
    <property type="match status" value="2"/>
</dbReference>
<feature type="compositionally biased region" description="Low complexity" evidence="10">
    <location>
        <begin position="866"/>
        <end position="878"/>
    </location>
</feature>
<dbReference type="InterPro" id="IPR016064">
    <property type="entry name" value="NAD/diacylglycerol_kinase_sf"/>
</dbReference>
<dbReference type="CDD" id="cd20805">
    <property type="entry name" value="C1_DGK_rpt2"/>
    <property type="match status" value="1"/>
</dbReference>
<dbReference type="AlphaFoldDB" id="A0A835TDC0"/>
<feature type="compositionally biased region" description="Low complexity" evidence="10">
    <location>
        <begin position="197"/>
        <end position="212"/>
    </location>
</feature>
<dbReference type="SUPFAM" id="SSF111331">
    <property type="entry name" value="NAD kinase/diacylglycerol kinase-like"/>
    <property type="match status" value="1"/>
</dbReference>
<keyword evidence="6 9" id="KW-0418">Kinase</keyword>
<keyword evidence="5" id="KW-0863">Zinc-finger</keyword>
<keyword evidence="7 9" id="KW-0067">ATP-binding</keyword>
<evidence type="ECO:0000256" key="10">
    <source>
        <dbReference type="SAM" id="MobiDB-lite"/>
    </source>
</evidence>
<dbReference type="InterPro" id="IPR017438">
    <property type="entry name" value="ATP-NAD_kinase_N"/>
</dbReference>
<dbReference type="PANTHER" id="PTHR11255:SF54">
    <property type="entry name" value="DIACYLGLYCEROL KINASE THETA"/>
    <property type="match status" value="1"/>
</dbReference>
<evidence type="ECO:0000256" key="8">
    <source>
        <dbReference type="ARBA" id="ARBA00023136"/>
    </source>
</evidence>
<comment type="subcellular location">
    <subcellularLocation>
        <location evidence="1">Membrane</location>
    </subcellularLocation>
</comment>
<dbReference type="EC" id="2.7.1.107" evidence="9"/>
<keyword evidence="3 9" id="KW-0808">Transferase</keyword>
<organism evidence="12 13">
    <name type="scientific">Chlamydomonas incerta</name>
    <dbReference type="NCBI Taxonomy" id="51695"/>
    <lineage>
        <taxon>Eukaryota</taxon>
        <taxon>Viridiplantae</taxon>
        <taxon>Chlorophyta</taxon>
        <taxon>core chlorophytes</taxon>
        <taxon>Chlorophyceae</taxon>
        <taxon>CS clade</taxon>
        <taxon>Chlamydomonadales</taxon>
        <taxon>Chlamydomonadaceae</taxon>
        <taxon>Chlamydomonas</taxon>
    </lineage>
</organism>
<evidence type="ECO:0000313" key="13">
    <source>
        <dbReference type="Proteomes" id="UP000650467"/>
    </source>
</evidence>
<evidence type="ECO:0000256" key="3">
    <source>
        <dbReference type="ARBA" id="ARBA00022679"/>
    </source>
</evidence>
<dbReference type="Gene3D" id="3.40.50.10330">
    <property type="entry name" value="Probable inorganic polyphosphate/atp-NAD kinase, domain 1"/>
    <property type="match status" value="1"/>
</dbReference>
<keyword evidence="4 9" id="KW-0547">Nucleotide-binding</keyword>
<dbReference type="PROSITE" id="PS50146">
    <property type="entry name" value="DAGK"/>
    <property type="match status" value="1"/>
</dbReference>
<evidence type="ECO:0000256" key="2">
    <source>
        <dbReference type="ARBA" id="ARBA00009280"/>
    </source>
</evidence>
<keyword evidence="5" id="KW-0479">Metal-binding</keyword>
<reference evidence="12" key="1">
    <citation type="journal article" date="2020" name="bioRxiv">
        <title>Comparative genomics of Chlamydomonas.</title>
        <authorList>
            <person name="Craig R.J."/>
            <person name="Hasan A.R."/>
            <person name="Ness R.W."/>
            <person name="Keightley P.D."/>
        </authorList>
    </citation>
    <scope>NUCLEOTIDE SEQUENCE</scope>
    <source>
        <strain evidence="12">SAG 7.73</strain>
    </source>
</reference>
<name>A0A835TDC0_CHLIN</name>
<dbReference type="InterPro" id="IPR037607">
    <property type="entry name" value="DGK"/>
</dbReference>
<feature type="region of interest" description="Disordered" evidence="10">
    <location>
        <begin position="844"/>
        <end position="893"/>
    </location>
</feature>
<dbReference type="InterPro" id="IPR001206">
    <property type="entry name" value="Diacylglycerol_kinase_cat_dom"/>
</dbReference>
<keyword evidence="5" id="KW-0862">Zinc</keyword>
<feature type="domain" description="DAGKc" evidence="11">
    <location>
        <begin position="483"/>
        <end position="690"/>
    </location>
</feature>
<dbReference type="GO" id="GO:0008270">
    <property type="term" value="F:zinc ion binding"/>
    <property type="evidence" value="ECO:0007669"/>
    <property type="project" value="UniProtKB-KW"/>
</dbReference>
<dbReference type="GO" id="GO:0007200">
    <property type="term" value="P:phospholipase C-activating G protein-coupled receptor signaling pathway"/>
    <property type="evidence" value="ECO:0007669"/>
    <property type="project" value="InterPro"/>
</dbReference>
<dbReference type="PANTHER" id="PTHR11255">
    <property type="entry name" value="DIACYLGLYCEROL KINASE"/>
    <property type="match status" value="1"/>
</dbReference>
<gene>
    <name evidence="12" type="ORF">HXX76_004035</name>
</gene>
<dbReference type="OrthoDB" id="242257at2759"/>
<accession>A0A835TDC0</accession>
<comment type="caution">
    <text evidence="12">The sequence shown here is derived from an EMBL/GenBank/DDBJ whole genome shotgun (WGS) entry which is preliminary data.</text>
</comment>
<dbReference type="SMART" id="SM00045">
    <property type="entry name" value="DAGKa"/>
    <property type="match status" value="1"/>
</dbReference>
<dbReference type="Gene3D" id="2.60.200.40">
    <property type="match status" value="1"/>
</dbReference>
<protein>
    <recommendedName>
        <fullName evidence="9">Diacylglycerol kinase</fullName>
        <shortName evidence="9">DAG kinase</shortName>
        <ecNumber evidence="9">2.7.1.107</ecNumber>
    </recommendedName>
</protein>